<keyword evidence="11" id="KW-0675">Receptor</keyword>
<dbReference type="AlphaFoldDB" id="A0A6P5T5W7"/>
<gene>
    <name evidence="17" type="primary">LOC110763965</name>
</gene>
<sequence length="543" mass="59556">FSASTGANSALHNIISWNFTSTSLVDHESLALSGQEETKDETPVPAPGPTSKFKARKRKKPLAVVIGSSIGGFILVCFLGLGLYNSCKKKATRTTTDGNPNDLIHEFEGTSSLKIFPYEELVLATRYFFEGEKLGEGGSEVEIYKGYMTYLNSYVAVKKISRGAKHWIDLYAQQLRIISQCRHRNLVQLIGWCHEKGELLLVYEFVPNGSLETHLFKSESLLFWESRYRIVLGMASGLLYLHEGGRQPLLHTNIKPSNVMVDSNFNAKLRDFGLGHRREPQMITTSYTAPEYFIGPLRNKSDVFSFGIVALEISCGRKLIDPKFEGSQVDMVEWVWELYVEGKVIKAADPKLHGDFNDKQMECLLIVGLWCAHENYILRPSMRQAFCALNFEDPLPILPSRMPMGTSPPATTLSRSPSTIGSEGGQMESGYGNATNCSEITESSAMESGYGNATNCSEIIESSVVESGNATNCSEITESSAIESGYGNATNSSEITESSAVESGYGNATNCSEITESSAMESGYSNATNSSKITESSAMESGY</sequence>
<feature type="region of interest" description="Disordered" evidence="13">
    <location>
        <begin position="484"/>
        <end position="507"/>
    </location>
</feature>
<evidence type="ECO:0000313" key="16">
    <source>
        <dbReference type="Proteomes" id="UP000515124"/>
    </source>
</evidence>
<dbReference type="KEGG" id="pavi:110763965"/>
<dbReference type="RefSeq" id="XP_021822549.1">
    <property type="nucleotide sequence ID" value="XM_021966857.1"/>
</dbReference>
<feature type="compositionally biased region" description="Polar residues" evidence="13">
    <location>
        <begin position="408"/>
        <end position="421"/>
    </location>
</feature>
<evidence type="ECO:0000256" key="13">
    <source>
        <dbReference type="SAM" id="MobiDB-lite"/>
    </source>
</evidence>
<protein>
    <submittedName>
        <fullName evidence="17">L-type lectin-domain containing receptor kinase IX.1-like</fullName>
    </submittedName>
</protein>
<comment type="similarity">
    <text evidence="2">In the N-terminal section; belongs to the leguminous lectin family.</text>
</comment>
<dbReference type="Gene3D" id="3.30.200.20">
    <property type="entry name" value="Phosphorylase Kinase, domain 1"/>
    <property type="match status" value="1"/>
</dbReference>
<feature type="region of interest" description="Disordered" evidence="13">
    <location>
        <begin position="519"/>
        <end position="543"/>
    </location>
</feature>
<keyword evidence="5 14" id="KW-0812">Transmembrane</keyword>
<reference evidence="17" key="1">
    <citation type="submission" date="2025-08" db="UniProtKB">
        <authorList>
            <consortium name="RefSeq"/>
        </authorList>
    </citation>
    <scope>IDENTIFICATION</scope>
</reference>
<feature type="non-terminal residue" evidence="17">
    <location>
        <position position="543"/>
    </location>
</feature>
<dbReference type="InterPro" id="IPR011009">
    <property type="entry name" value="Kinase-like_dom_sf"/>
</dbReference>
<evidence type="ECO:0000256" key="14">
    <source>
        <dbReference type="SAM" id="Phobius"/>
    </source>
</evidence>
<feature type="region of interest" description="Disordered" evidence="13">
    <location>
        <begin position="32"/>
        <end position="53"/>
    </location>
</feature>
<keyword evidence="7" id="KW-0547">Nucleotide-binding</keyword>
<proteinExistence type="inferred from homology"/>
<feature type="transmembrane region" description="Helical" evidence="14">
    <location>
        <begin position="62"/>
        <end position="84"/>
    </location>
</feature>
<evidence type="ECO:0000256" key="2">
    <source>
        <dbReference type="ARBA" id="ARBA00008536"/>
    </source>
</evidence>
<dbReference type="Pfam" id="PF00069">
    <property type="entry name" value="Pkinase"/>
    <property type="match status" value="1"/>
</dbReference>
<dbReference type="InterPro" id="IPR050528">
    <property type="entry name" value="L-type_Lectin-RKs"/>
</dbReference>
<dbReference type="InterPro" id="IPR000719">
    <property type="entry name" value="Prot_kinase_dom"/>
</dbReference>
<evidence type="ECO:0000256" key="3">
    <source>
        <dbReference type="ARBA" id="ARBA00010217"/>
    </source>
</evidence>
<evidence type="ECO:0000256" key="6">
    <source>
        <dbReference type="ARBA" id="ARBA00022729"/>
    </source>
</evidence>
<keyword evidence="9 14" id="KW-1133">Transmembrane helix</keyword>
<dbReference type="PANTHER" id="PTHR27007">
    <property type="match status" value="1"/>
</dbReference>
<evidence type="ECO:0000256" key="5">
    <source>
        <dbReference type="ARBA" id="ARBA00022692"/>
    </source>
</evidence>
<evidence type="ECO:0000259" key="15">
    <source>
        <dbReference type="PROSITE" id="PS50011"/>
    </source>
</evidence>
<dbReference type="PROSITE" id="PS50011">
    <property type="entry name" value="PROTEIN_KINASE_DOM"/>
    <property type="match status" value="1"/>
</dbReference>
<evidence type="ECO:0000256" key="7">
    <source>
        <dbReference type="ARBA" id="ARBA00022741"/>
    </source>
</evidence>
<dbReference type="FunFam" id="1.10.510.10:FF:000240">
    <property type="entry name" value="Lectin-domain containing receptor kinase A4.3"/>
    <property type="match status" value="1"/>
</dbReference>
<feature type="non-terminal residue" evidence="17">
    <location>
        <position position="1"/>
    </location>
</feature>
<evidence type="ECO:0000256" key="11">
    <source>
        <dbReference type="ARBA" id="ARBA00023170"/>
    </source>
</evidence>
<feature type="region of interest" description="Disordered" evidence="13">
    <location>
        <begin position="406"/>
        <end position="432"/>
    </location>
</feature>
<keyword evidence="8" id="KW-0067">ATP-binding</keyword>
<dbReference type="Proteomes" id="UP000515124">
    <property type="component" value="Unplaced"/>
</dbReference>
<comment type="subcellular location">
    <subcellularLocation>
        <location evidence="1">Cell membrane</location>
        <topology evidence="1">Single-pass type I membrane protein</topology>
    </subcellularLocation>
</comment>
<evidence type="ECO:0000256" key="12">
    <source>
        <dbReference type="ARBA" id="ARBA00023180"/>
    </source>
</evidence>
<dbReference type="GeneID" id="110763965"/>
<evidence type="ECO:0000256" key="8">
    <source>
        <dbReference type="ARBA" id="ARBA00022840"/>
    </source>
</evidence>
<evidence type="ECO:0000313" key="17">
    <source>
        <dbReference type="RefSeq" id="XP_021822549.1"/>
    </source>
</evidence>
<keyword evidence="12" id="KW-0325">Glycoprotein</keyword>
<comment type="similarity">
    <text evidence="3">In the C-terminal section; belongs to the protein kinase superfamily. Ser/Thr protein kinase family.</text>
</comment>
<name>A0A6P5T5W7_PRUAV</name>
<keyword evidence="4" id="KW-1003">Cell membrane</keyword>
<feature type="domain" description="Protein kinase" evidence="15">
    <location>
        <begin position="128"/>
        <end position="398"/>
    </location>
</feature>
<dbReference type="GO" id="GO:0002229">
    <property type="term" value="P:defense response to oomycetes"/>
    <property type="evidence" value="ECO:0007669"/>
    <property type="project" value="UniProtKB-ARBA"/>
</dbReference>
<evidence type="ECO:0000256" key="9">
    <source>
        <dbReference type="ARBA" id="ARBA00022989"/>
    </source>
</evidence>
<keyword evidence="10 14" id="KW-0472">Membrane</keyword>
<dbReference type="GO" id="GO:0004672">
    <property type="term" value="F:protein kinase activity"/>
    <property type="evidence" value="ECO:0007669"/>
    <property type="project" value="InterPro"/>
</dbReference>
<dbReference type="GO" id="GO:0005886">
    <property type="term" value="C:plasma membrane"/>
    <property type="evidence" value="ECO:0007669"/>
    <property type="project" value="UniProtKB-SubCell"/>
</dbReference>
<dbReference type="GO" id="GO:0005524">
    <property type="term" value="F:ATP binding"/>
    <property type="evidence" value="ECO:0007669"/>
    <property type="project" value="UniProtKB-KW"/>
</dbReference>
<evidence type="ECO:0000256" key="1">
    <source>
        <dbReference type="ARBA" id="ARBA00004251"/>
    </source>
</evidence>
<keyword evidence="6" id="KW-0732">Signal</keyword>
<organism evidence="16 17">
    <name type="scientific">Prunus avium</name>
    <name type="common">Cherry</name>
    <name type="synonym">Cerasus avium</name>
    <dbReference type="NCBI Taxonomy" id="42229"/>
    <lineage>
        <taxon>Eukaryota</taxon>
        <taxon>Viridiplantae</taxon>
        <taxon>Streptophyta</taxon>
        <taxon>Embryophyta</taxon>
        <taxon>Tracheophyta</taxon>
        <taxon>Spermatophyta</taxon>
        <taxon>Magnoliopsida</taxon>
        <taxon>eudicotyledons</taxon>
        <taxon>Gunneridae</taxon>
        <taxon>Pentapetalae</taxon>
        <taxon>rosids</taxon>
        <taxon>fabids</taxon>
        <taxon>Rosales</taxon>
        <taxon>Rosaceae</taxon>
        <taxon>Amygdaloideae</taxon>
        <taxon>Amygdaleae</taxon>
        <taxon>Prunus</taxon>
    </lineage>
</organism>
<dbReference type="SUPFAM" id="SSF56112">
    <property type="entry name" value="Protein kinase-like (PK-like)"/>
    <property type="match status" value="1"/>
</dbReference>
<evidence type="ECO:0000256" key="10">
    <source>
        <dbReference type="ARBA" id="ARBA00023136"/>
    </source>
</evidence>
<evidence type="ECO:0000256" key="4">
    <source>
        <dbReference type="ARBA" id="ARBA00022475"/>
    </source>
</evidence>
<keyword evidence="16" id="KW-1185">Reference proteome</keyword>
<dbReference type="Gene3D" id="1.10.510.10">
    <property type="entry name" value="Transferase(Phosphotransferase) domain 1"/>
    <property type="match status" value="1"/>
</dbReference>
<accession>A0A6P5T5W7</accession>